<dbReference type="GeneID" id="19306496"/>
<gene>
    <name evidence="3" type="ORF">GLOTRDRAFT_47282</name>
</gene>
<dbReference type="GO" id="GO:0005737">
    <property type="term" value="C:cytoplasm"/>
    <property type="evidence" value="ECO:0007669"/>
    <property type="project" value="TreeGrafter"/>
</dbReference>
<evidence type="ECO:0000313" key="3">
    <source>
        <dbReference type="EMBL" id="EPQ52348.1"/>
    </source>
</evidence>
<dbReference type="RefSeq" id="XP_007869165.1">
    <property type="nucleotide sequence ID" value="XM_007870974.1"/>
</dbReference>
<dbReference type="EMBL" id="KB469308">
    <property type="protein sequence ID" value="EPQ52348.1"/>
    <property type="molecule type" value="Genomic_DNA"/>
</dbReference>
<dbReference type="AlphaFoldDB" id="S7PXV4"/>
<dbReference type="GO" id="GO:0006508">
    <property type="term" value="P:proteolysis"/>
    <property type="evidence" value="ECO:0007669"/>
    <property type="project" value="InterPro"/>
</dbReference>
<dbReference type="GO" id="GO:0004197">
    <property type="term" value="F:cysteine-type endopeptidase activity"/>
    <property type="evidence" value="ECO:0007669"/>
    <property type="project" value="InterPro"/>
</dbReference>
<dbReference type="PANTHER" id="PTHR48104:SF30">
    <property type="entry name" value="METACASPASE-1"/>
    <property type="match status" value="1"/>
</dbReference>
<dbReference type="HOGENOM" id="CLU_094659_1_0_1"/>
<dbReference type="PANTHER" id="PTHR48104">
    <property type="entry name" value="METACASPASE-4"/>
    <property type="match status" value="1"/>
</dbReference>
<feature type="non-terminal residue" evidence="3">
    <location>
        <position position="183"/>
    </location>
</feature>
<feature type="domain" description="Peptidase C14 caspase" evidence="2">
    <location>
        <begin position="8"/>
        <end position="177"/>
    </location>
</feature>
<evidence type="ECO:0000256" key="1">
    <source>
        <dbReference type="ARBA" id="ARBA00009005"/>
    </source>
</evidence>
<comment type="similarity">
    <text evidence="1">Belongs to the peptidase C14B family.</text>
</comment>
<dbReference type="OMA" id="DREINAH"/>
<dbReference type="eggNOG" id="ENOG502RCVX">
    <property type="taxonomic scope" value="Eukaryota"/>
</dbReference>
<dbReference type="OrthoDB" id="10255174at2759"/>
<dbReference type="Gene3D" id="3.40.50.1460">
    <property type="match status" value="1"/>
</dbReference>
<evidence type="ECO:0000313" key="4">
    <source>
        <dbReference type="Proteomes" id="UP000030669"/>
    </source>
</evidence>
<sequence length="183" mass="20657">MSDANSIFALVVGINDYSGTDLAGDGELPEVANLHCAEPDAKNIRNFLVKSLHVPEANIATLYDKQATREGILSSFRTHLIENERIKKDDPILFYFAGHGTRYLDFDQYDDEFQDEDANNNYADTGGREEHMHEAICPADRRADVVWDIEDWELGDLLMELWNEKGDNITVIMDCCHSGSGTR</sequence>
<reference evidence="3 4" key="1">
    <citation type="journal article" date="2012" name="Science">
        <title>The Paleozoic origin of enzymatic lignin decomposition reconstructed from 31 fungal genomes.</title>
        <authorList>
            <person name="Floudas D."/>
            <person name="Binder M."/>
            <person name="Riley R."/>
            <person name="Barry K."/>
            <person name="Blanchette R.A."/>
            <person name="Henrissat B."/>
            <person name="Martinez A.T."/>
            <person name="Otillar R."/>
            <person name="Spatafora J.W."/>
            <person name="Yadav J.S."/>
            <person name="Aerts A."/>
            <person name="Benoit I."/>
            <person name="Boyd A."/>
            <person name="Carlson A."/>
            <person name="Copeland A."/>
            <person name="Coutinho P.M."/>
            <person name="de Vries R.P."/>
            <person name="Ferreira P."/>
            <person name="Findley K."/>
            <person name="Foster B."/>
            <person name="Gaskell J."/>
            <person name="Glotzer D."/>
            <person name="Gorecki P."/>
            <person name="Heitman J."/>
            <person name="Hesse C."/>
            <person name="Hori C."/>
            <person name="Igarashi K."/>
            <person name="Jurgens J.A."/>
            <person name="Kallen N."/>
            <person name="Kersten P."/>
            <person name="Kohler A."/>
            <person name="Kuees U."/>
            <person name="Kumar T.K.A."/>
            <person name="Kuo A."/>
            <person name="LaButti K."/>
            <person name="Larrondo L.F."/>
            <person name="Lindquist E."/>
            <person name="Ling A."/>
            <person name="Lombard V."/>
            <person name="Lucas S."/>
            <person name="Lundell T."/>
            <person name="Martin R."/>
            <person name="McLaughlin D.J."/>
            <person name="Morgenstern I."/>
            <person name="Morin E."/>
            <person name="Murat C."/>
            <person name="Nagy L.G."/>
            <person name="Nolan M."/>
            <person name="Ohm R.A."/>
            <person name="Patyshakuliyeva A."/>
            <person name="Rokas A."/>
            <person name="Ruiz-Duenas F.J."/>
            <person name="Sabat G."/>
            <person name="Salamov A."/>
            <person name="Samejima M."/>
            <person name="Schmutz J."/>
            <person name="Slot J.C."/>
            <person name="St John F."/>
            <person name="Stenlid J."/>
            <person name="Sun H."/>
            <person name="Sun S."/>
            <person name="Syed K."/>
            <person name="Tsang A."/>
            <person name="Wiebenga A."/>
            <person name="Young D."/>
            <person name="Pisabarro A."/>
            <person name="Eastwood D.C."/>
            <person name="Martin F."/>
            <person name="Cullen D."/>
            <person name="Grigoriev I.V."/>
            <person name="Hibbett D.S."/>
        </authorList>
    </citation>
    <scope>NUCLEOTIDE SEQUENCE [LARGE SCALE GENOMIC DNA]</scope>
    <source>
        <strain evidence="3 4">ATCC 11539</strain>
    </source>
</reference>
<dbReference type="Proteomes" id="UP000030669">
    <property type="component" value="Unassembled WGS sequence"/>
</dbReference>
<name>S7PXV4_GLOTA</name>
<evidence type="ECO:0000259" key="2">
    <source>
        <dbReference type="Pfam" id="PF00656"/>
    </source>
</evidence>
<keyword evidence="4" id="KW-1185">Reference proteome</keyword>
<organism evidence="3 4">
    <name type="scientific">Gloeophyllum trabeum (strain ATCC 11539 / FP-39264 / Madison 617)</name>
    <name type="common">Brown rot fungus</name>
    <dbReference type="NCBI Taxonomy" id="670483"/>
    <lineage>
        <taxon>Eukaryota</taxon>
        <taxon>Fungi</taxon>
        <taxon>Dikarya</taxon>
        <taxon>Basidiomycota</taxon>
        <taxon>Agaricomycotina</taxon>
        <taxon>Agaricomycetes</taxon>
        <taxon>Gloeophyllales</taxon>
        <taxon>Gloeophyllaceae</taxon>
        <taxon>Gloeophyllum</taxon>
    </lineage>
</organism>
<protein>
    <recommendedName>
        <fullName evidence="2">Peptidase C14 caspase domain-containing protein</fullName>
    </recommendedName>
</protein>
<accession>S7PXV4</accession>
<dbReference type="Pfam" id="PF00656">
    <property type="entry name" value="Peptidase_C14"/>
    <property type="match status" value="1"/>
</dbReference>
<proteinExistence type="inferred from homology"/>
<dbReference type="KEGG" id="gtr:GLOTRDRAFT_47282"/>
<dbReference type="InterPro" id="IPR011600">
    <property type="entry name" value="Pept_C14_caspase"/>
</dbReference>
<dbReference type="InterPro" id="IPR050452">
    <property type="entry name" value="Metacaspase"/>
</dbReference>